<comment type="caution">
    <text evidence="1">The sequence shown here is derived from an EMBL/GenBank/DDBJ whole genome shotgun (WGS) entry which is preliminary data.</text>
</comment>
<sequence>LRCILDPNTATCIDTEGI</sequence>
<dbReference type="Proteomes" id="UP000815260">
    <property type="component" value="Chromosome 2B"/>
</dbReference>
<name>A0A9R1JAM9_WHEAT</name>
<reference evidence="1" key="1">
    <citation type="journal article" date="2017" name="Gigascience">
        <title>The first near-complete assembly of the hexaploid bread wheat genome, Triticum aestivum.</title>
        <authorList>
            <person name="Zimin A.V."/>
            <person name="Puiu D."/>
            <person name="Hall R."/>
            <person name="Kingan S."/>
            <person name="Clavijo B.J."/>
            <person name="Salzberg S.L."/>
        </authorList>
    </citation>
    <scope>NUCLEOTIDE SEQUENCE</scope>
    <source>
        <tissue evidence="1">Leaf</tissue>
    </source>
</reference>
<feature type="non-terminal residue" evidence="1">
    <location>
        <position position="1"/>
    </location>
</feature>
<feature type="non-terminal residue" evidence="1">
    <location>
        <position position="18"/>
    </location>
</feature>
<dbReference type="AlphaFoldDB" id="A0A9R1JAM9"/>
<dbReference type="EMBL" id="CM022215">
    <property type="protein sequence ID" value="KAF7009847.1"/>
    <property type="molecule type" value="Genomic_DNA"/>
</dbReference>
<organism evidence="1">
    <name type="scientific">Triticum aestivum</name>
    <name type="common">Wheat</name>
    <dbReference type="NCBI Taxonomy" id="4565"/>
    <lineage>
        <taxon>Eukaryota</taxon>
        <taxon>Viridiplantae</taxon>
        <taxon>Streptophyta</taxon>
        <taxon>Embryophyta</taxon>
        <taxon>Tracheophyta</taxon>
        <taxon>Spermatophyta</taxon>
        <taxon>Magnoliopsida</taxon>
        <taxon>Liliopsida</taxon>
        <taxon>Poales</taxon>
        <taxon>Poaceae</taxon>
        <taxon>BOP clade</taxon>
        <taxon>Pooideae</taxon>
        <taxon>Triticodae</taxon>
        <taxon>Triticeae</taxon>
        <taxon>Triticinae</taxon>
        <taxon>Triticum</taxon>
    </lineage>
</organism>
<proteinExistence type="predicted"/>
<gene>
    <name evidence="1" type="ORF">CFC21_024339</name>
</gene>
<accession>A0A9R1JAM9</accession>
<protein>
    <submittedName>
        <fullName evidence="1">Uncharacterized protein</fullName>
    </submittedName>
</protein>
<reference evidence="1" key="2">
    <citation type="submission" date="2020-03" db="EMBL/GenBank/DDBJ databases">
        <title>The second near-complete assembly of the hexaploid bread wheat (Triticum aestivum) genome.</title>
        <authorList>
            <person name="Zimin A.V."/>
            <person name="Puiu D."/>
            <person name="Shumante A."/>
            <person name="Alonge M."/>
            <person name="Salzberg S.L."/>
        </authorList>
    </citation>
    <scope>NUCLEOTIDE SEQUENCE</scope>
    <source>
        <tissue evidence="1">Leaf</tissue>
    </source>
</reference>
<evidence type="ECO:0000313" key="1">
    <source>
        <dbReference type="EMBL" id="KAF7009847.1"/>
    </source>
</evidence>